<dbReference type="Proteomes" id="UP001163321">
    <property type="component" value="Chromosome 1"/>
</dbReference>
<organism evidence="1 2">
    <name type="scientific">Peronosclerospora sorghi</name>
    <dbReference type="NCBI Taxonomy" id="230839"/>
    <lineage>
        <taxon>Eukaryota</taxon>
        <taxon>Sar</taxon>
        <taxon>Stramenopiles</taxon>
        <taxon>Oomycota</taxon>
        <taxon>Peronosporomycetes</taxon>
        <taxon>Peronosporales</taxon>
        <taxon>Peronosporaceae</taxon>
        <taxon>Peronosclerospora</taxon>
    </lineage>
</organism>
<gene>
    <name evidence="1" type="ORF">PsorP6_001785</name>
</gene>
<comment type="caution">
    <text evidence="1">The sequence shown here is derived from an EMBL/GenBank/DDBJ whole genome shotgun (WGS) entry which is preliminary data.</text>
</comment>
<dbReference type="EMBL" id="CM047580">
    <property type="protein sequence ID" value="KAI9922870.1"/>
    <property type="molecule type" value="Genomic_DNA"/>
</dbReference>
<accession>A0ACC0WVC0</accession>
<evidence type="ECO:0000313" key="1">
    <source>
        <dbReference type="EMBL" id="KAI9922870.1"/>
    </source>
</evidence>
<evidence type="ECO:0000313" key="2">
    <source>
        <dbReference type="Proteomes" id="UP001163321"/>
    </source>
</evidence>
<reference evidence="1 2" key="1">
    <citation type="journal article" date="2022" name="bioRxiv">
        <title>The genome of the oomycete Peronosclerospora sorghi, a cosmopolitan pathogen of maize and sorghum, is inflated with dispersed pseudogenes.</title>
        <authorList>
            <person name="Fletcher K."/>
            <person name="Martin F."/>
            <person name="Isakeit T."/>
            <person name="Cavanaugh K."/>
            <person name="Magill C."/>
            <person name="Michelmore R."/>
        </authorList>
    </citation>
    <scope>NUCLEOTIDE SEQUENCE [LARGE SCALE GENOMIC DNA]</scope>
    <source>
        <strain evidence="1">P6</strain>
    </source>
</reference>
<keyword evidence="2" id="KW-1185">Reference proteome</keyword>
<name>A0ACC0WVC0_9STRA</name>
<protein>
    <submittedName>
        <fullName evidence="1">Uncharacterized protein</fullName>
    </submittedName>
</protein>
<sequence>MEQVSAELQQQLQALGINPSDDVFRTGSEAFDHNGLRSPIPQEVRFTNAELRRCPVESAGMVLAIFSGSGAVYEIVRTLRKCIYGKVKHAVRLEMTANGTFVRTQFEVAIKVMSKAVIEEGNLQENPLVELAAQQYLSVPGHENVLTLVRDPILLLECLHDADFIYAVLPFCNGGELFSLVESGGAMEEADCRHWFTQVLAGLSYLQSRYICHRDMSLENVLLDGETSKVASFFGALCFVES</sequence>
<proteinExistence type="predicted"/>